<feature type="transmembrane region" description="Helical" evidence="2">
    <location>
        <begin position="189"/>
        <end position="212"/>
    </location>
</feature>
<dbReference type="AlphaFoldDB" id="A0A8D9BH51"/>
<proteinExistence type="predicted"/>
<protein>
    <submittedName>
        <fullName evidence="4">Uncharacterized protein</fullName>
    </submittedName>
</protein>
<accession>A0A8D9BH51</accession>
<feature type="region of interest" description="Disordered" evidence="1">
    <location>
        <begin position="53"/>
        <end position="104"/>
    </location>
</feature>
<feature type="compositionally biased region" description="Polar residues" evidence="1">
    <location>
        <begin position="94"/>
        <end position="104"/>
    </location>
</feature>
<keyword evidence="2" id="KW-1133">Transmembrane helix</keyword>
<keyword evidence="2" id="KW-0812">Transmembrane</keyword>
<sequence length="240" mass="27225">MRFKSQQSLALSALCTVQYFLLISARDGKVDSYLAAYMDSKYQDQKNTQVVYSTPMEESNSPNSEYGTPDNAQNEVDNGGDYNTSGEKTENKIPPSTSYGVPDLNQTYRIPIQPREPVTQKPLTQYGPPKYYYGPPKPVYGPPPVQYGPPPMMEMSRMPMMLSHFQGLANQFLESPESIKLILGTALKLFLKILVFKFIVKFFVMIALLLVIPKFDMGSMMMMGDDKNKSRSKLTFHYIF</sequence>
<evidence type="ECO:0000256" key="3">
    <source>
        <dbReference type="SAM" id="SignalP"/>
    </source>
</evidence>
<feature type="compositionally biased region" description="Polar residues" evidence="1">
    <location>
        <begin position="53"/>
        <end position="86"/>
    </location>
</feature>
<evidence type="ECO:0000256" key="1">
    <source>
        <dbReference type="SAM" id="MobiDB-lite"/>
    </source>
</evidence>
<dbReference type="EMBL" id="HBUF01641804">
    <property type="protein sequence ID" value="CAG6785118.1"/>
    <property type="molecule type" value="Transcribed_RNA"/>
</dbReference>
<feature type="chain" id="PRO_5034914744" evidence="3">
    <location>
        <begin position="26"/>
        <end position="240"/>
    </location>
</feature>
<reference evidence="4" key="1">
    <citation type="submission" date="2021-05" db="EMBL/GenBank/DDBJ databases">
        <authorList>
            <person name="Alioto T."/>
            <person name="Alioto T."/>
            <person name="Gomez Garrido J."/>
        </authorList>
    </citation>
    <scope>NUCLEOTIDE SEQUENCE</scope>
</reference>
<evidence type="ECO:0000256" key="2">
    <source>
        <dbReference type="SAM" id="Phobius"/>
    </source>
</evidence>
<evidence type="ECO:0000313" key="4">
    <source>
        <dbReference type="EMBL" id="CAG6785118.1"/>
    </source>
</evidence>
<keyword evidence="2" id="KW-0472">Membrane</keyword>
<keyword evidence="3" id="KW-0732">Signal</keyword>
<feature type="signal peptide" evidence="3">
    <location>
        <begin position="1"/>
        <end position="25"/>
    </location>
</feature>
<name>A0A8D9BH51_9HEMI</name>
<organism evidence="4">
    <name type="scientific">Cacopsylla melanoneura</name>
    <dbReference type="NCBI Taxonomy" id="428564"/>
    <lineage>
        <taxon>Eukaryota</taxon>
        <taxon>Metazoa</taxon>
        <taxon>Ecdysozoa</taxon>
        <taxon>Arthropoda</taxon>
        <taxon>Hexapoda</taxon>
        <taxon>Insecta</taxon>
        <taxon>Pterygota</taxon>
        <taxon>Neoptera</taxon>
        <taxon>Paraneoptera</taxon>
        <taxon>Hemiptera</taxon>
        <taxon>Sternorrhyncha</taxon>
        <taxon>Psylloidea</taxon>
        <taxon>Psyllidae</taxon>
        <taxon>Psyllinae</taxon>
        <taxon>Cacopsylla</taxon>
    </lineage>
</organism>